<proteinExistence type="predicted"/>
<dbReference type="RefSeq" id="WP_338412060.1">
    <property type="nucleotide sequence ID" value="NZ_CP093310.2"/>
</dbReference>
<evidence type="ECO:0000313" key="3">
    <source>
        <dbReference type="Proteomes" id="UP000829560"/>
    </source>
</evidence>
<evidence type="ECO:0000256" key="1">
    <source>
        <dbReference type="SAM" id="MobiDB-lite"/>
    </source>
</evidence>
<organism evidence="2 3">
    <name type="scientific">Psychrobacter raelei</name>
    <dbReference type="NCBI Taxonomy" id="2565531"/>
    <lineage>
        <taxon>Bacteria</taxon>
        <taxon>Pseudomonadati</taxon>
        <taxon>Pseudomonadota</taxon>
        <taxon>Gammaproteobacteria</taxon>
        <taxon>Moraxellales</taxon>
        <taxon>Moraxellaceae</taxon>
        <taxon>Psychrobacter</taxon>
    </lineage>
</organism>
<dbReference type="Pfam" id="PF05119">
    <property type="entry name" value="Terminase_4"/>
    <property type="match status" value="1"/>
</dbReference>
<feature type="compositionally biased region" description="Basic and acidic residues" evidence="1">
    <location>
        <begin position="139"/>
        <end position="150"/>
    </location>
</feature>
<accession>A0AAU6PU45</accession>
<dbReference type="AlphaFoldDB" id="A0AAU6PU45"/>
<feature type="region of interest" description="Disordered" evidence="1">
    <location>
        <begin position="131"/>
        <end position="150"/>
    </location>
</feature>
<dbReference type="KEGG" id="prae:MN210_18930"/>
<dbReference type="InterPro" id="IPR006448">
    <property type="entry name" value="Phage_term_ssu_P27"/>
</dbReference>
<dbReference type="Proteomes" id="UP000829560">
    <property type="component" value="Chromosome"/>
</dbReference>
<dbReference type="EMBL" id="CP093310">
    <property type="protein sequence ID" value="WXX23905.1"/>
    <property type="molecule type" value="Genomic_DNA"/>
</dbReference>
<protein>
    <submittedName>
        <fullName evidence="2">Phage terminase small subunit P27 family</fullName>
    </submittedName>
</protein>
<evidence type="ECO:0000313" key="2">
    <source>
        <dbReference type="EMBL" id="WXX23905.1"/>
    </source>
</evidence>
<keyword evidence="3" id="KW-1185">Reference proteome</keyword>
<dbReference type="NCBIfam" id="TIGR01558">
    <property type="entry name" value="sm_term_P27"/>
    <property type="match status" value="1"/>
</dbReference>
<gene>
    <name evidence="2" type="ORF">MN210_18930</name>
</gene>
<feature type="region of interest" description="Disordered" evidence="1">
    <location>
        <begin position="1"/>
        <end position="29"/>
    </location>
</feature>
<sequence length="150" mass="16760">MAGRRPKPTRLKELAGNPGKRALNKSEPKFSELKSVDPPEWLGDLAVTMWETLMPELLGARLLTVADLHNVEAFCMAYQRWREAEQDINENGLVIHTEKSVIKNPAVTIVNEAKRQMTQFGSLLGLDPSSRTRLTGGAKNEDKGNPFDDF</sequence>
<reference evidence="2" key="1">
    <citation type="submission" date="2024-03" db="EMBL/GenBank/DDBJ databases">
        <title>Psychrobacter raelis sp. nov. isolated from a dog with peritonitis.</title>
        <authorList>
            <person name="Schiavone A."/>
            <person name="Manzulli V."/>
            <person name="Camarda A."/>
            <person name="Cafiero M.A."/>
            <person name="Vasco I."/>
            <person name="Marino L."/>
            <person name="Pennuzzi G."/>
            <person name="Serrecchia L."/>
            <person name="Galante D."/>
            <person name="Pugliese N."/>
        </authorList>
    </citation>
    <scope>NUCLEOTIDE SEQUENCE</scope>
    <source>
        <strain evidence="2">PraFG1</strain>
    </source>
</reference>
<name>A0AAU6PU45_9GAMM</name>